<dbReference type="OrthoDB" id="135105at2"/>
<proteinExistence type="predicted"/>
<evidence type="ECO:0000313" key="2">
    <source>
        <dbReference type="Proteomes" id="UP000316008"/>
    </source>
</evidence>
<evidence type="ECO:0000313" key="1">
    <source>
        <dbReference type="EMBL" id="TSJ41869.1"/>
    </source>
</evidence>
<dbReference type="EMBL" id="VLPL01000006">
    <property type="protein sequence ID" value="TSJ41869.1"/>
    <property type="molecule type" value="Genomic_DNA"/>
</dbReference>
<dbReference type="Proteomes" id="UP000316008">
    <property type="component" value="Unassembled WGS sequence"/>
</dbReference>
<organism evidence="1 2">
    <name type="scientific">Fluviicola chungangensis</name>
    <dbReference type="NCBI Taxonomy" id="2597671"/>
    <lineage>
        <taxon>Bacteria</taxon>
        <taxon>Pseudomonadati</taxon>
        <taxon>Bacteroidota</taxon>
        <taxon>Flavobacteriia</taxon>
        <taxon>Flavobacteriales</taxon>
        <taxon>Crocinitomicaceae</taxon>
        <taxon>Fluviicola</taxon>
    </lineage>
</organism>
<dbReference type="RefSeq" id="WP_144333503.1">
    <property type="nucleotide sequence ID" value="NZ_VLPL01000006.1"/>
</dbReference>
<name>A0A556MQ52_9FLAO</name>
<gene>
    <name evidence="1" type="ORF">FO442_12310</name>
</gene>
<accession>A0A556MQ52</accession>
<reference evidence="1 2" key="1">
    <citation type="submission" date="2019-07" db="EMBL/GenBank/DDBJ databases">
        <authorList>
            <person name="Huq M.A."/>
        </authorList>
    </citation>
    <scope>NUCLEOTIDE SEQUENCE [LARGE SCALE GENOMIC DNA]</scope>
    <source>
        <strain evidence="1 2">MAH-3</strain>
    </source>
</reference>
<keyword evidence="2" id="KW-1185">Reference proteome</keyword>
<comment type="caution">
    <text evidence="1">The sequence shown here is derived from an EMBL/GenBank/DDBJ whole genome shotgun (WGS) entry which is preliminary data.</text>
</comment>
<protein>
    <submittedName>
        <fullName evidence="1">Uncharacterized protein</fullName>
    </submittedName>
</protein>
<sequence>MPIPNVSTLYERIHKGSEGGQEFSRILNLLLIAESGLQKFRFVNFFDASGDYKGVDAIIIQGEEEIGVQYKFFPILLSSEHKRSI</sequence>
<dbReference type="AlphaFoldDB" id="A0A556MQ52"/>